<feature type="binding site" evidence="4">
    <location>
        <begin position="66"/>
        <end position="70"/>
    </location>
    <ligand>
        <name>D-ribulose 5-phosphate</name>
        <dbReference type="ChEBI" id="CHEBI:58121"/>
    </ligand>
</feature>
<dbReference type="PANTHER" id="PTHR43732:SF1">
    <property type="entry name" value="RIBOSE 5-PHOSPHATE ISOMERASE"/>
    <property type="match status" value="1"/>
</dbReference>
<dbReference type="Pfam" id="PF02502">
    <property type="entry name" value="LacAB_rpiB"/>
    <property type="match status" value="1"/>
</dbReference>
<dbReference type="eggNOG" id="COG0698">
    <property type="taxonomic scope" value="Bacteria"/>
</dbReference>
<evidence type="ECO:0000313" key="6">
    <source>
        <dbReference type="Proteomes" id="UP000002432"/>
    </source>
</evidence>
<feature type="active site" description="Proton acceptor" evidence="3">
    <location>
        <position position="65"/>
    </location>
</feature>
<dbReference type="GO" id="GO:0004751">
    <property type="term" value="F:ribose-5-phosphate isomerase activity"/>
    <property type="evidence" value="ECO:0007669"/>
    <property type="project" value="UniProtKB-EC"/>
</dbReference>
<feature type="active site" description="Proton donor" evidence="3">
    <location>
        <position position="98"/>
    </location>
</feature>
<evidence type="ECO:0000256" key="3">
    <source>
        <dbReference type="PIRSR" id="PIRSR005384-1"/>
    </source>
</evidence>
<evidence type="ECO:0000256" key="4">
    <source>
        <dbReference type="PIRSR" id="PIRSR005384-2"/>
    </source>
</evidence>
<dbReference type="InterPro" id="IPR051812">
    <property type="entry name" value="SPI_LacAB/RpiB"/>
</dbReference>
<dbReference type="NCBIfam" id="TIGR00689">
    <property type="entry name" value="rpiB_lacA_lacB"/>
    <property type="match status" value="1"/>
</dbReference>
<dbReference type="NCBIfam" id="TIGR01120">
    <property type="entry name" value="rpiB"/>
    <property type="match status" value="1"/>
</dbReference>
<reference evidence="5 6" key="1">
    <citation type="journal article" date="2009" name="Appl. Environ. Microbiol.">
        <title>Three genomes from the phylum Acidobacteria provide insight into the lifestyles of these microorganisms in soils.</title>
        <authorList>
            <person name="Ward N.L."/>
            <person name="Challacombe J.F."/>
            <person name="Janssen P.H."/>
            <person name="Henrissat B."/>
            <person name="Coutinho P.M."/>
            <person name="Wu M."/>
            <person name="Xie G."/>
            <person name="Haft D.H."/>
            <person name="Sait M."/>
            <person name="Badger J."/>
            <person name="Barabote R.D."/>
            <person name="Bradley B."/>
            <person name="Brettin T.S."/>
            <person name="Brinkac L.M."/>
            <person name="Bruce D."/>
            <person name="Creasy T."/>
            <person name="Daugherty S.C."/>
            <person name="Davidsen T.M."/>
            <person name="DeBoy R.T."/>
            <person name="Detter J.C."/>
            <person name="Dodson R.J."/>
            <person name="Durkin A.S."/>
            <person name="Ganapathy A."/>
            <person name="Gwinn-Giglio M."/>
            <person name="Han C.S."/>
            <person name="Khouri H."/>
            <person name="Kiss H."/>
            <person name="Kothari S.P."/>
            <person name="Madupu R."/>
            <person name="Nelson K.E."/>
            <person name="Nelson W.C."/>
            <person name="Paulsen I."/>
            <person name="Penn K."/>
            <person name="Ren Q."/>
            <person name="Rosovitz M.J."/>
            <person name="Selengut J.D."/>
            <person name="Shrivastava S."/>
            <person name="Sullivan S.A."/>
            <person name="Tapia R."/>
            <person name="Thompson L.S."/>
            <person name="Watkins K.L."/>
            <person name="Yang Q."/>
            <person name="Yu C."/>
            <person name="Zafar N."/>
            <person name="Zhou L."/>
            <person name="Kuske C.R."/>
        </authorList>
    </citation>
    <scope>NUCLEOTIDE SEQUENCE [LARGE SCALE GENOMIC DNA]</scope>
    <source>
        <strain evidence="5 6">Ellin345</strain>
    </source>
</reference>
<dbReference type="InterPro" id="IPR003500">
    <property type="entry name" value="RpiB_LacA_LacB"/>
</dbReference>
<dbReference type="HOGENOM" id="CLU_091396_4_1_0"/>
<dbReference type="PIRSF" id="PIRSF005384">
    <property type="entry name" value="RpiB_LacA_B"/>
    <property type="match status" value="1"/>
</dbReference>
<dbReference type="Proteomes" id="UP000002432">
    <property type="component" value="Chromosome"/>
</dbReference>
<feature type="binding site" evidence="4">
    <location>
        <position position="99"/>
    </location>
    <ligand>
        <name>D-ribulose 5-phosphate</name>
        <dbReference type="ChEBI" id="CHEBI:58121"/>
    </ligand>
</feature>
<dbReference type="EC" id="5.3.1.6" evidence="5"/>
<dbReference type="SUPFAM" id="SSF89623">
    <property type="entry name" value="Ribose/Galactose isomerase RpiB/AlsB"/>
    <property type="match status" value="1"/>
</dbReference>
<name>Q1IS85_KORVE</name>
<dbReference type="RefSeq" id="WP_011522067.1">
    <property type="nucleotide sequence ID" value="NC_008009.1"/>
</dbReference>
<dbReference type="STRING" id="204669.Acid345_1263"/>
<dbReference type="NCBIfam" id="NF004051">
    <property type="entry name" value="PRK05571.1"/>
    <property type="match status" value="1"/>
</dbReference>
<dbReference type="GO" id="GO:0005975">
    <property type="term" value="P:carbohydrate metabolic process"/>
    <property type="evidence" value="ECO:0007669"/>
    <property type="project" value="InterPro"/>
</dbReference>
<dbReference type="Gene3D" id="3.40.1400.10">
    <property type="entry name" value="Sugar-phosphate isomerase, RpiB/LacA/LacB"/>
    <property type="match status" value="1"/>
</dbReference>
<organism evidence="5 6">
    <name type="scientific">Koribacter versatilis (strain Ellin345)</name>
    <dbReference type="NCBI Taxonomy" id="204669"/>
    <lineage>
        <taxon>Bacteria</taxon>
        <taxon>Pseudomonadati</taxon>
        <taxon>Acidobacteriota</taxon>
        <taxon>Terriglobia</taxon>
        <taxon>Terriglobales</taxon>
        <taxon>Candidatus Korobacteraceae</taxon>
        <taxon>Candidatus Korobacter</taxon>
    </lineage>
</organism>
<dbReference type="PANTHER" id="PTHR43732">
    <property type="entry name" value="RIBOSE 5-PHOSPHATE ISOMERASE-RELATED"/>
    <property type="match status" value="1"/>
</dbReference>
<feature type="binding site" evidence="4">
    <location>
        <position position="132"/>
    </location>
    <ligand>
        <name>D-ribulose 5-phosphate</name>
        <dbReference type="ChEBI" id="CHEBI:58121"/>
    </ligand>
</feature>
<dbReference type="EnsemblBacteria" id="ABF40265">
    <property type="protein sequence ID" value="ABF40265"/>
    <property type="gene ID" value="Acid345_1263"/>
</dbReference>
<dbReference type="InterPro" id="IPR036569">
    <property type="entry name" value="RpiB_LacA_LacB_sf"/>
</dbReference>
<proteinExistence type="inferred from homology"/>
<keyword evidence="6" id="KW-1185">Reference proteome</keyword>
<protein>
    <submittedName>
        <fullName evidence="5">Ribose-5-phosphate isomerase</fullName>
        <ecNumber evidence="5">5.3.1.6</ecNumber>
    </submittedName>
</protein>
<accession>Q1IS85</accession>
<feature type="binding site" evidence="4">
    <location>
        <position position="109"/>
    </location>
    <ligand>
        <name>D-ribulose 5-phosphate</name>
        <dbReference type="ChEBI" id="CHEBI:58121"/>
    </ligand>
</feature>
<keyword evidence="2 5" id="KW-0413">Isomerase</keyword>
<comment type="similarity">
    <text evidence="1">Belongs to the LacAB/RpiB family.</text>
</comment>
<dbReference type="InterPro" id="IPR004785">
    <property type="entry name" value="RpiB"/>
</dbReference>
<dbReference type="AlphaFoldDB" id="Q1IS85"/>
<feature type="binding site" evidence="4">
    <location>
        <position position="136"/>
    </location>
    <ligand>
        <name>D-ribulose 5-phosphate</name>
        <dbReference type="ChEBI" id="CHEBI:58121"/>
    </ligand>
</feature>
<dbReference type="EMBL" id="CP000360">
    <property type="protein sequence ID" value="ABF40265.1"/>
    <property type="molecule type" value="Genomic_DNA"/>
</dbReference>
<dbReference type="OrthoDB" id="1778624at2"/>
<evidence type="ECO:0000256" key="2">
    <source>
        <dbReference type="ARBA" id="ARBA00023235"/>
    </source>
</evidence>
<sequence>MKIALGADHAGFELKNQVKQHLTQQGIDVQDFGTNTPDSVDYPDFAQRVADTVAVGGVERGVLVCGTGIGMAMSANKVPGIRAANCHTILEAELSRQHNDANILTLGARVLEPEAAFAIVDAWMKAQFEGGRHQRRVDKIHQIEQQEVKRST</sequence>
<evidence type="ECO:0000256" key="1">
    <source>
        <dbReference type="ARBA" id="ARBA00008754"/>
    </source>
</evidence>
<evidence type="ECO:0000313" key="5">
    <source>
        <dbReference type="EMBL" id="ABF40265.1"/>
    </source>
</evidence>
<gene>
    <name evidence="5" type="ordered locus">Acid345_1263</name>
</gene>
<dbReference type="KEGG" id="aba:Acid345_1263"/>
<feature type="binding site" evidence="4">
    <location>
        <begin position="8"/>
        <end position="9"/>
    </location>
    <ligand>
        <name>D-ribulose 5-phosphate</name>
        <dbReference type="ChEBI" id="CHEBI:58121"/>
    </ligand>
</feature>